<dbReference type="InterPro" id="IPR001482">
    <property type="entry name" value="T2SS/T4SS_dom"/>
</dbReference>
<dbReference type="Gene3D" id="3.30.450.90">
    <property type="match status" value="1"/>
</dbReference>
<keyword evidence="2" id="KW-0547">Nucleotide-binding</keyword>
<accession>A0A1F8DSG9</accession>
<evidence type="ECO:0000256" key="3">
    <source>
        <dbReference type="ARBA" id="ARBA00022840"/>
    </source>
</evidence>
<name>A0A1F8DSG9_9BACT</name>
<feature type="domain" description="AAA+ ATPase" evidence="4">
    <location>
        <begin position="312"/>
        <end position="433"/>
    </location>
</feature>
<dbReference type="Pfam" id="PF05157">
    <property type="entry name" value="MshEN"/>
    <property type="match status" value="1"/>
</dbReference>
<dbReference type="GO" id="GO:0016887">
    <property type="term" value="F:ATP hydrolysis activity"/>
    <property type="evidence" value="ECO:0007669"/>
    <property type="project" value="TreeGrafter"/>
</dbReference>
<dbReference type="Proteomes" id="UP000178946">
    <property type="component" value="Unassembled WGS sequence"/>
</dbReference>
<dbReference type="Gene3D" id="3.40.50.300">
    <property type="entry name" value="P-loop containing nucleotide triphosphate hydrolases"/>
    <property type="match status" value="1"/>
</dbReference>
<dbReference type="STRING" id="1802557.A3A20_01340"/>
<dbReference type="PANTHER" id="PTHR30258">
    <property type="entry name" value="TYPE II SECRETION SYSTEM PROTEIN GSPE-RELATED"/>
    <property type="match status" value="1"/>
</dbReference>
<dbReference type="PANTHER" id="PTHR30258:SF1">
    <property type="entry name" value="PROTEIN TRANSPORT PROTEIN HOFB HOMOLOG"/>
    <property type="match status" value="1"/>
</dbReference>
<dbReference type="SUPFAM" id="SSF52540">
    <property type="entry name" value="P-loop containing nucleoside triphosphate hydrolases"/>
    <property type="match status" value="1"/>
</dbReference>
<comment type="similarity">
    <text evidence="1">Belongs to the GSP E family.</text>
</comment>
<keyword evidence="3" id="KW-0067">ATP-binding</keyword>
<dbReference type="InterPro" id="IPR007831">
    <property type="entry name" value="T2SS_GspE_N"/>
</dbReference>
<evidence type="ECO:0000259" key="4">
    <source>
        <dbReference type="SMART" id="SM00382"/>
    </source>
</evidence>
<sequence length="569" mass="63880">MLQIPSDKLKQILTDAGLITAEAFEQAREEAERLGTSTNDVLLSKNIITQTYLAEIVAEYLGVRKANFVEIQLDDNLVRMLPENVARQRRVVIFGRETDGTLDVAMEDPGNLETVELIERRFNAKVRPFLASDDDLNKAYAFYGKELSGDFQKIMEENVRQAFRSRAAGVEEAAKDVPIVALVDNILKYALSLRASDIHIEALEDIILIRYRVDGILHEILKLPKEISDAMAARIKLVSGLKLDEHSRPQDGRFRYKIEKEIVDVRVAIMPVFYGEKIEMRLLTAAQRPLSFEELGMEEDTVKTIKENTQKTYGIVLVTGPTGSGKTTTLYSILNILNRPEVNIVTIEDPIEYDIQYVNQTQINPQAGITFANGLRAILRQDPNVIMVGEIRDEETAEISVHSALTGHLVLSSLHTNDASTAVPRLTDMKIPAFLVAAVINAVLAQRLLRRVCTYCIQSQKPSSDVVEAVKKQWEELGISREFKPPKLVFKAKGCRSCNNTGYRGRMGIFEVLNVTENVRKLIVSSDFSLGALKNLARKEGMISMFEDGLRKAEKGMTTLEEVLRVIRE</sequence>
<evidence type="ECO:0000313" key="5">
    <source>
        <dbReference type="EMBL" id="OGM91571.1"/>
    </source>
</evidence>
<evidence type="ECO:0000256" key="2">
    <source>
        <dbReference type="ARBA" id="ARBA00022741"/>
    </source>
</evidence>
<dbReference type="Pfam" id="PF00437">
    <property type="entry name" value="T2SSE"/>
    <property type="match status" value="1"/>
</dbReference>
<dbReference type="SUPFAM" id="SSF160246">
    <property type="entry name" value="EspE N-terminal domain-like"/>
    <property type="match status" value="1"/>
</dbReference>
<comment type="caution">
    <text evidence="5">The sequence shown here is derived from an EMBL/GenBank/DDBJ whole genome shotgun (WGS) entry which is preliminary data.</text>
</comment>
<dbReference type="InterPro" id="IPR003593">
    <property type="entry name" value="AAA+_ATPase"/>
</dbReference>
<dbReference type="GO" id="GO:0005886">
    <property type="term" value="C:plasma membrane"/>
    <property type="evidence" value="ECO:0007669"/>
    <property type="project" value="TreeGrafter"/>
</dbReference>
<protein>
    <recommendedName>
        <fullName evidence="4">AAA+ ATPase domain-containing protein</fullName>
    </recommendedName>
</protein>
<proteinExistence type="inferred from homology"/>
<dbReference type="EMBL" id="MGIR01000001">
    <property type="protein sequence ID" value="OGM91571.1"/>
    <property type="molecule type" value="Genomic_DNA"/>
</dbReference>
<organism evidence="5 6">
    <name type="scientific">Candidatus Wolfebacteria bacterium RIFCSPLOWO2_01_FULL_45_19</name>
    <dbReference type="NCBI Taxonomy" id="1802557"/>
    <lineage>
        <taxon>Bacteria</taxon>
        <taxon>Candidatus Wolfeibacteriota</taxon>
    </lineage>
</organism>
<dbReference type="GO" id="GO:0005524">
    <property type="term" value="F:ATP binding"/>
    <property type="evidence" value="ECO:0007669"/>
    <property type="project" value="UniProtKB-KW"/>
</dbReference>
<dbReference type="Gene3D" id="3.30.300.160">
    <property type="entry name" value="Type II secretion system, protein E, N-terminal domain"/>
    <property type="match status" value="1"/>
</dbReference>
<dbReference type="CDD" id="cd01129">
    <property type="entry name" value="PulE-GspE-like"/>
    <property type="match status" value="1"/>
</dbReference>
<dbReference type="InterPro" id="IPR037257">
    <property type="entry name" value="T2SS_E_N_sf"/>
</dbReference>
<gene>
    <name evidence="5" type="ORF">A3A20_01340</name>
</gene>
<dbReference type="SMART" id="SM00382">
    <property type="entry name" value="AAA"/>
    <property type="match status" value="1"/>
</dbReference>
<dbReference type="InterPro" id="IPR027417">
    <property type="entry name" value="P-loop_NTPase"/>
</dbReference>
<dbReference type="AlphaFoldDB" id="A0A1F8DSG9"/>
<evidence type="ECO:0000256" key="1">
    <source>
        <dbReference type="ARBA" id="ARBA00006611"/>
    </source>
</evidence>
<evidence type="ECO:0000313" key="6">
    <source>
        <dbReference type="Proteomes" id="UP000178946"/>
    </source>
</evidence>
<reference evidence="5 6" key="1">
    <citation type="journal article" date="2016" name="Nat. Commun.">
        <title>Thousands of microbial genomes shed light on interconnected biogeochemical processes in an aquifer system.</title>
        <authorList>
            <person name="Anantharaman K."/>
            <person name="Brown C.T."/>
            <person name="Hug L.A."/>
            <person name="Sharon I."/>
            <person name="Castelle C.J."/>
            <person name="Probst A.J."/>
            <person name="Thomas B.C."/>
            <person name="Singh A."/>
            <person name="Wilkins M.J."/>
            <person name="Karaoz U."/>
            <person name="Brodie E.L."/>
            <person name="Williams K.H."/>
            <person name="Hubbard S.S."/>
            <person name="Banfield J.F."/>
        </authorList>
    </citation>
    <scope>NUCLEOTIDE SEQUENCE [LARGE SCALE GENOMIC DNA]</scope>
</reference>
<dbReference type="FunFam" id="3.40.50.300:FF:000398">
    <property type="entry name" value="Type IV pilus assembly ATPase PilB"/>
    <property type="match status" value="1"/>
</dbReference>